<evidence type="ECO:0000259" key="3">
    <source>
        <dbReference type="PROSITE" id="PS51455"/>
    </source>
</evidence>
<dbReference type="SUPFAM" id="SSF56104">
    <property type="entry name" value="SAICAR synthase-like"/>
    <property type="match status" value="1"/>
</dbReference>
<sequence>MGGDVGSLALGRPVIYFIALIDILTRYGMRKRTAQTYKTVKHGGANADQITTVRPEVYGRRLLDFLRNCIE</sequence>
<dbReference type="PROSITE" id="PS51455">
    <property type="entry name" value="PIPK"/>
    <property type="match status" value="1"/>
</dbReference>
<dbReference type="Pfam" id="PF01504">
    <property type="entry name" value="PIP5K"/>
    <property type="match status" value="1"/>
</dbReference>
<feature type="transmembrane region" description="Helical" evidence="2">
    <location>
        <begin position="6"/>
        <end position="25"/>
    </location>
</feature>
<dbReference type="STRING" id="6205.A0A0R3X8X0"/>
<reference evidence="6" key="1">
    <citation type="submission" date="2017-02" db="UniProtKB">
        <authorList>
            <consortium name="WormBaseParasite"/>
        </authorList>
    </citation>
    <scope>IDENTIFICATION</scope>
</reference>
<proteinExistence type="predicted"/>
<dbReference type="EMBL" id="UYWX01021210">
    <property type="protein sequence ID" value="VDM34960.1"/>
    <property type="molecule type" value="Genomic_DNA"/>
</dbReference>
<keyword evidence="2" id="KW-0812">Transmembrane</keyword>
<dbReference type="GO" id="GO:0005886">
    <property type="term" value="C:plasma membrane"/>
    <property type="evidence" value="ECO:0007669"/>
    <property type="project" value="TreeGrafter"/>
</dbReference>
<gene>
    <name evidence="4" type="ORF">TTAC_LOCUS9980</name>
</gene>
<dbReference type="PANTHER" id="PTHR23086">
    <property type="entry name" value="PHOSPHATIDYLINOSITOL-4-PHOSPHATE 5-KINASE"/>
    <property type="match status" value="1"/>
</dbReference>
<keyword evidence="1" id="KW-0418">Kinase</keyword>
<keyword evidence="2" id="KW-1133">Transmembrane helix</keyword>
<feature type="domain" description="PIPK" evidence="3">
    <location>
        <begin position="1"/>
        <end position="70"/>
    </location>
</feature>
<dbReference type="InterPro" id="IPR002498">
    <property type="entry name" value="PInositol-4-P-4/5-kinase_core"/>
</dbReference>
<keyword evidence="5" id="KW-1185">Reference proteome</keyword>
<evidence type="ECO:0000256" key="1">
    <source>
        <dbReference type="PROSITE-ProRule" id="PRU00781"/>
    </source>
</evidence>
<dbReference type="AlphaFoldDB" id="A0A0R3X8X0"/>
<dbReference type="GO" id="GO:0005524">
    <property type="term" value="F:ATP binding"/>
    <property type="evidence" value="ECO:0007669"/>
    <property type="project" value="UniProtKB-UniRule"/>
</dbReference>
<dbReference type="OrthoDB" id="20783at2759"/>
<dbReference type="GO" id="GO:0046854">
    <property type="term" value="P:phosphatidylinositol phosphate biosynthetic process"/>
    <property type="evidence" value="ECO:0007669"/>
    <property type="project" value="TreeGrafter"/>
</dbReference>
<dbReference type="InterPro" id="IPR023610">
    <property type="entry name" value="PInositol-4/5-P-5/4-kinase"/>
</dbReference>
<evidence type="ECO:0000313" key="6">
    <source>
        <dbReference type="WBParaSite" id="TTAC_0000999501-mRNA-1"/>
    </source>
</evidence>
<evidence type="ECO:0000256" key="2">
    <source>
        <dbReference type="SAM" id="Phobius"/>
    </source>
</evidence>
<dbReference type="InterPro" id="IPR027483">
    <property type="entry name" value="PInositol-4-P-4/5-kinase_C_sf"/>
</dbReference>
<protein>
    <submittedName>
        <fullName evidence="6">PIPK domain-containing protein</fullName>
    </submittedName>
</protein>
<reference evidence="4 5" key="2">
    <citation type="submission" date="2018-11" db="EMBL/GenBank/DDBJ databases">
        <authorList>
            <consortium name="Pathogen Informatics"/>
        </authorList>
    </citation>
    <scope>NUCLEOTIDE SEQUENCE [LARGE SCALE GENOMIC DNA]</scope>
</reference>
<dbReference type="GO" id="GO:0016308">
    <property type="term" value="F:1-phosphatidylinositol-4-phosphate 5-kinase activity"/>
    <property type="evidence" value="ECO:0007669"/>
    <property type="project" value="TreeGrafter"/>
</dbReference>
<accession>A0A0R3X8X0</accession>
<keyword evidence="1" id="KW-0067">ATP-binding</keyword>
<keyword evidence="1" id="KW-0808">Transferase</keyword>
<dbReference type="Proteomes" id="UP000274429">
    <property type="component" value="Unassembled WGS sequence"/>
</dbReference>
<keyword evidence="1" id="KW-0547">Nucleotide-binding</keyword>
<name>A0A0R3X8X0_HYDTA</name>
<dbReference type="WBParaSite" id="TTAC_0000999501-mRNA-1">
    <property type="protein sequence ID" value="TTAC_0000999501-mRNA-1"/>
    <property type="gene ID" value="TTAC_0000999501"/>
</dbReference>
<evidence type="ECO:0000313" key="5">
    <source>
        <dbReference type="Proteomes" id="UP000274429"/>
    </source>
</evidence>
<dbReference type="PANTHER" id="PTHR23086:SF8">
    <property type="entry name" value="PHOSPHATIDYLINOSITOL 5-PHOSPHATE 4-KINASE, ISOFORM A"/>
    <property type="match status" value="1"/>
</dbReference>
<keyword evidence="2" id="KW-0472">Membrane</keyword>
<evidence type="ECO:0000313" key="4">
    <source>
        <dbReference type="EMBL" id="VDM34960.1"/>
    </source>
</evidence>
<dbReference type="GO" id="GO:0016309">
    <property type="term" value="F:1-phosphatidylinositol-5-phosphate 4-kinase activity"/>
    <property type="evidence" value="ECO:0007669"/>
    <property type="project" value="TreeGrafter"/>
</dbReference>
<dbReference type="Gene3D" id="3.30.810.10">
    <property type="entry name" value="2-Layer Sandwich"/>
    <property type="match status" value="1"/>
</dbReference>
<organism evidence="6">
    <name type="scientific">Hydatigena taeniaeformis</name>
    <name type="common">Feline tapeworm</name>
    <name type="synonym">Taenia taeniaeformis</name>
    <dbReference type="NCBI Taxonomy" id="6205"/>
    <lineage>
        <taxon>Eukaryota</taxon>
        <taxon>Metazoa</taxon>
        <taxon>Spiralia</taxon>
        <taxon>Lophotrochozoa</taxon>
        <taxon>Platyhelminthes</taxon>
        <taxon>Cestoda</taxon>
        <taxon>Eucestoda</taxon>
        <taxon>Cyclophyllidea</taxon>
        <taxon>Taeniidae</taxon>
        <taxon>Hydatigera</taxon>
    </lineage>
</organism>